<gene>
    <name evidence="1" type="ORF">LCGC14_1580220</name>
</gene>
<accession>A0A0F9KXZ8</accession>
<proteinExistence type="predicted"/>
<protein>
    <submittedName>
        <fullName evidence="1">Uncharacterized protein</fullName>
    </submittedName>
</protein>
<dbReference type="AlphaFoldDB" id="A0A0F9KXZ8"/>
<sequence>MSQTFSNKIDLADIFQKIDYIAILRMSPDFPNYVAGSDIDILCGAGGYTIEDLNRMLPLTRIDKGSGWVQLDYRVNEKLDLKFDLYNSIISDDFRDDLMIASTCIEVDNHWYYVPSEEFDGMLKCREYLKYPMRKQKYKEFVKYKERLDEYTNLSKTTKTF</sequence>
<organism evidence="1">
    <name type="scientific">marine sediment metagenome</name>
    <dbReference type="NCBI Taxonomy" id="412755"/>
    <lineage>
        <taxon>unclassified sequences</taxon>
        <taxon>metagenomes</taxon>
        <taxon>ecological metagenomes</taxon>
    </lineage>
</organism>
<name>A0A0F9KXZ8_9ZZZZ</name>
<comment type="caution">
    <text evidence="1">The sequence shown here is derived from an EMBL/GenBank/DDBJ whole genome shotgun (WGS) entry which is preliminary data.</text>
</comment>
<dbReference type="EMBL" id="LAZR01012427">
    <property type="protein sequence ID" value="KKM26888.1"/>
    <property type="molecule type" value="Genomic_DNA"/>
</dbReference>
<reference evidence="1" key="1">
    <citation type="journal article" date="2015" name="Nature">
        <title>Complex archaea that bridge the gap between prokaryotes and eukaryotes.</title>
        <authorList>
            <person name="Spang A."/>
            <person name="Saw J.H."/>
            <person name="Jorgensen S.L."/>
            <person name="Zaremba-Niedzwiedzka K."/>
            <person name="Martijn J."/>
            <person name="Lind A.E."/>
            <person name="van Eijk R."/>
            <person name="Schleper C."/>
            <person name="Guy L."/>
            <person name="Ettema T.J."/>
        </authorList>
    </citation>
    <scope>NUCLEOTIDE SEQUENCE</scope>
</reference>
<evidence type="ECO:0000313" key="1">
    <source>
        <dbReference type="EMBL" id="KKM26888.1"/>
    </source>
</evidence>